<gene>
    <name evidence="1" type="ORF">NCTC11532_00810</name>
</gene>
<dbReference type="SUPFAM" id="SSF52540">
    <property type="entry name" value="P-loop containing nucleoside triphosphate hydrolases"/>
    <property type="match status" value="1"/>
</dbReference>
<dbReference type="GO" id="GO:0016740">
    <property type="term" value="F:transferase activity"/>
    <property type="evidence" value="ECO:0007669"/>
    <property type="project" value="UniProtKB-KW"/>
</dbReference>
<protein>
    <submittedName>
        <fullName evidence="1">Chloramphenicol phosphotransferase-like protein</fullName>
    </submittedName>
</protein>
<reference evidence="1 2" key="1">
    <citation type="submission" date="2018-06" db="EMBL/GenBank/DDBJ databases">
        <authorList>
            <consortium name="Pathogen Informatics"/>
            <person name="Doyle S."/>
        </authorList>
    </citation>
    <scope>NUCLEOTIDE SEQUENCE [LARGE SCALE GENOMIC DNA]</scope>
    <source>
        <strain evidence="1 2">NCTC11532</strain>
    </source>
</reference>
<dbReference type="Pfam" id="PF07931">
    <property type="entry name" value="CPT"/>
    <property type="match status" value="1"/>
</dbReference>
<dbReference type="STRING" id="1122170.GCA_000701265_03138"/>
<keyword evidence="2" id="KW-1185">Reference proteome</keyword>
<accession>A0A378LNS6</accession>
<evidence type="ECO:0000313" key="2">
    <source>
        <dbReference type="Proteomes" id="UP000255297"/>
    </source>
</evidence>
<dbReference type="Proteomes" id="UP000255297">
    <property type="component" value="Unassembled WGS sequence"/>
</dbReference>
<dbReference type="EMBL" id="UGPB01000001">
    <property type="protein sequence ID" value="STY28635.1"/>
    <property type="molecule type" value="Genomic_DNA"/>
</dbReference>
<dbReference type="InterPro" id="IPR027417">
    <property type="entry name" value="P-loop_NTPase"/>
</dbReference>
<keyword evidence="1" id="KW-0808">Transferase</keyword>
<evidence type="ECO:0000313" key="1">
    <source>
        <dbReference type="EMBL" id="STY28635.1"/>
    </source>
</evidence>
<dbReference type="RefSeq" id="WP_031564067.1">
    <property type="nucleotide sequence ID" value="NZ_CAAAIS010000011.1"/>
</dbReference>
<name>A0A378LNS6_9GAMM</name>
<sequence length="193" mass="21948">MIIVVCGTSSSGKSTVCQELQKRLGDGWLSFSTDGYLGMLGDKFLELHPNNSQVCIPNDICYAQQHADGTYEIIPGALCSKLYLTIPKVLRLIAQEGFNIIVDSFITTQEDFELYQKILKEYQIVFIYLDASEAAITQREEARGDRLKGSALHWLKRFDFQKHCDLCLDTEELSIQQICDEICRIEFPPPSRQ</sequence>
<organism evidence="1 2">
    <name type="scientific">Legionella wadsworthii</name>
    <dbReference type="NCBI Taxonomy" id="28088"/>
    <lineage>
        <taxon>Bacteria</taxon>
        <taxon>Pseudomonadati</taxon>
        <taxon>Pseudomonadota</taxon>
        <taxon>Gammaproteobacteria</taxon>
        <taxon>Legionellales</taxon>
        <taxon>Legionellaceae</taxon>
        <taxon>Legionella</taxon>
    </lineage>
</organism>
<proteinExistence type="predicted"/>
<dbReference type="OrthoDB" id="5644958at2"/>
<dbReference type="AlphaFoldDB" id="A0A378LNS6"/>
<dbReference type="Gene3D" id="3.40.50.300">
    <property type="entry name" value="P-loop containing nucleotide triphosphate hydrolases"/>
    <property type="match status" value="1"/>
</dbReference>